<dbReference type="Gene3D" id="3.40.50.720">
    <property type="entry name" value="NAD(P)-binding Rossmann-like Domain"/>
    <property type="match status" value="1"/>
</dbReference>
<dbReference type="Proteomes" id="UP001597237">
    <property type="component" value="Unassembled WGS sequence"/>
</dbReference>
<dbReference type="InterPro" id="IPR001509">
    <property type="entry name" value="Epimerase_deHydtase"/>
</dbReference>
<protein>
    <submittedName>
        <fullName evidence="2">Complex I NDUFA9 subunit family protein</fullName>
    </submittedName>
</protein>
<dbReference type="RefSeq" id="WP_377284282.1">
    <property type="nucleotide sequence ID" value="NZ_JBHRSI010000015.1"/>
</dbReference>
<dbReference type="PANTHER" id="PTHR12126:SF11">
    <property type="entry name" value="NADH DEHYDROGENASE [UBIQUINONE] 1 ALPHA SUBCOMPLEX SUBUNIT 9, MITOCHONDRIAL"/>
    <property type="match status" value="1"/>
</dbReference>
<dbReference type="PANTHER" id="PTHR12126">
    <property type="entry name" value="NADH-UBIQUINONE OXIDOREDUCTASE 39 KDA SUBUNIT-RELATED"/>
    <property type="match status" value="1"/>
</dbReference>
<dbReference type="EMBL" id="JBHUEY010000001">
    <property type="protein sequence ID" value="MFD1783137.1"/>
    <property type="molecule type" value="Genomic_DNA"/>
</dbReference>
<feature type="domain" description="NAD-dependent epimerase/dehydratase" evidence="1">
    <location>
        <begin position="5"/>
        <end position="214"/>
    </location>
</feature>
<dbReference type="InterPro" id="IPR051207">
    <property type="entry name" value="ComplexI_NDUFA9_subunit"/>
</dbReference>
<dbReference type="CDD" id="cd05271">
    <property type="entry name" value="NDUFA9_like_SDR_a"/>
    <property type="match status" value="1"/>
</dbReference>
<evidence type="ECO:0000313" key="2">
    <source>
        <dbReference type="EMBL" id="MFD1783137.1"/>
    </source>
</evidence>
<dbReference type="InterPro" id="IPR036291">
    <property type="entry name" value="NAD(P)-bd_dom_sf"/>
</dbReference>
<evidence type="ECO:0000313" key="3">
    <source>
        <dbReference type="Proteomes" id="UP001597237"/>
    </source>
</evidence>
<organism evidence="2 3">
    <name type="scientific">Phenylobacterium terrae</name>
    <dbReference type="NCBI Taxonomy" id="2665495"/>
    <lineage>
        <taxon>Bacteria</taxon>
        <taxon>Pseudomonadati</taxon>
        <taxon>Pseudomonadota</taxon>
        <taxon>Alphaproteobacteria</taxon>
        <taxon>Caulobacterales</taxon>
        <taxon>Caulobacteraceae</taxon>
        <taxon>Phenylobacterium</taxon>
    </lineage>
</organism>
<sequence>MQDLVTVVGGSGFIGSQVVRALARKGLRVRVAVRRPHLAGDLRMHGDVGQIEIVQANIRNPDSLARAMDGAAACVNLVAVAFERGRQKFQSLHVMGARNAAEAARAAGATRFVQVSALGADADSPAKFARSKAAGEAAVREIFPDAVVIRPSVVFGPEDDFFNRFGSMATMSPALPLIGGGKTRFQPVFVGDVGRAIAEAAVRAEAAGRTYELGGPGVFTFRELMELLLKEIQRRRLLLPIPFAAAGALGAVGDVIAMTPFPPPITSDQVKLLKADNVVSEGAPGLSDLGIVPTTVESVIPTYLYRYRRGGQYADMPQPV</sequence>
<dbReference type="SUPFAM" id="SSF51735">
    <property type="entry name" value="NAD(P)-binding Rossmann-fold domains"/>
    <property type="match status" value="1"/>
</dbReference>
<reference evidence="3" key="1">
    <citation type="journal article" date="2019" name="Int. J. Syst. Evol. Microbiol.">
        <title>The Global Catalogue of Microorganisms (GCM) 10K type strain sequencing project: providing services to taxonomists for standard genome sequencing and annotation.</title>
        <authorList>
            <consortium name="The Broad Institute Genomics Platform"/>
            <consortium name="The Broad Institute Genome Sequencing Center for Infectious Disease"/>
            <person name="Wu L."/>
            <person name="Ma J."/>
        </authorList>
    </citation>
    <scope>NUCLEOTIDE SEQUENCE [LARGE SCALE GENOMIC DNA]</scope>
    <source>
        <strain evidence="3">DFY28</strain>
    </source>
</reference>
<dbReference type="Pfam" id="PF01370">
    <property type="entry name" value="Epimerase"/>
    <property type="match status" value="1"/>
</dbReference>
<comment type="caution">
    <text evidence="2">The sequence shown here is derived from an EMBL/GenBank/DDBJ whole genome shotgun (WGS) entry which is preliminary data.</text>
</comment>
<evidence type="ECO:0000259" key="1">
    <source>
        <dbReference type="Pfam" id="PF01370"/>
    </source>
</evidence>
<keyword evidence="3" id="KW-1185">Reference proteome</keyword>
<proteinExistence type="predicted"/>
<name>A0ABW4MYU5_9CAUL</name>
<accession>A0ABW4MYU5</accession>
<gene>
    <name evidence="2" type="ORF">ACFSC0_07010</name>
</gene>